<dbReference type="GO" id="GO:0031966">
    <property type="term" value="C:mitochondrial membrane"/>
    <property type="evidence" value="ECO:0007669"/>
    <property type="project" value="TreeGrafter"/>
</dbReference>
<dbReference type="GO" id="GO:0004366">
    <property type="term" value="F:glycerol-3-phosphate O-acyltransferase activity"/>
    <property type="evidence" value="ECO:0007669"/>
    <property type="project" value="TreeGrafter"/>
</dbReference>
<sequence length="604" mass="70572">MGNLETPPVDKDIAAKMLNTSKLIRMKDYEERKKEKRKNLLTLKRTALPVIESNIIWKQQSKCTKCNLDHEEFDITFEWQLEPIDVLQMKTKGFFFGFNSYNITRRILMRIFKSLVIHPAQIKMIKYLQEQKPEMPIIYILKSNNYELDKVVLKFVLETFDLEVPIPIDSVDIIEMVENLKVYKSLMLSIHDETQLKMLLSATEFGKSKQVYLMPVSINSEIHNIQTVDYSFFGLLFPSHNYGIVKISLHEPYTFADLLYHIIKKQCVDDKENAIFEHLHYDIVLKRPVMSTSLIAFVLIMYFEKFGGSVEQIAAKVEEIRSDNPAIDFAFEGKSIDVVIYALKILDNKVSINEQLIIKPREEPLILSELWDYADSFICNYALQSALVLSAEYLKYRHTTVDYNDMIDLASDLCGFLQFEFPFTRACSDLTQQLSSAFDMLSRKELLTKPVKNYTENEMRARRIADNFEENEGYSDMSDYDDDNDSIDLVIVNSDKQDELNAMKNVLLPIQQAYLNVILCLKQLVGSKTLNEKEFLEITMKNVQSQDFKYGKECFIKWTKNCLRLCEMWKVIDKMSSNGNLYLYLTTEYNNDEEIEKFAEKLRL</sequence>
<dbReference type="GO" id="GO:0019432">
    <property type="term" value="P:triglyceride biosynthetic process"/>
    <property type="evidence" value="ECO:0007669"/>
    <property type="project" value="TreeGrafter"/>
</dbReference>
<dbReference type="PANTHER" id="PTHR12563:SF23">
    <property type="entry name" value="BCDNA.GH07066"/>
    <property type="match status" value="1"/>
</dbReference>
<dbReference type="EMBL" id="JADBJN010000002">
    <property type="protein sequence ID" value="KAG5678498.1"/>
    <property type="molecule type" value="Genomic_DNA"/>
</dbReference>
<protein>
    <recommendedName>
        <fullName evidence="1">GPAT/DHAPAT C-terminal domain-containing protein</fullName>
    </recommendedName>
</protein>
<reference evidence="2" key="1">
    <citation type="submission" date="2021-03" db="EMBL/GenBank/DDBJ databases">
        <title>Chromosome level genome of the anhydrobiotic midge Polypedilum vanderplanki.</title>
        <authorList>
            <person name="Yoshida Y."/>
            <person name="Kikawada T."/>
            <person name="Gusev O."/>
        </authorList>
    </citation>
    <scope>NUCLEOTIDE SEQUENCE</scope>
    <source>
        <strain evidence="2">NIAS01</strain>
        <tissue evidence="2">Whole body or cell culture</tissue>
    </source>
</reference>
<feature type="domain" description="GPAT/DHAPAT C-terminal" evidence="1">
    <location>
        <begin position="240"/>
        <end position="537"/>
    </location>
</feature>
<dbReference type="GO" id="GO:0006072">
    <property type="term" value="P:glycerol-3-phosphate metabolic process"/>
    <property type="evidence" value="ECO:0007669"/>
    <property type="project" value="TreeGrafter"/>
</dbReference>
<dbReference type="Pfam" id="PF19277">
    <property type="entry name" value="GPAT_C"/>
    <property type="match status" value="1"/>
</dbReference>
<dbReference type="AlphaFoldDB" id="A0A9J6C8X8"/>
<keyword evidence="3" id="KW-1185">Reference proteome</keyword>
<proteinExistence type="predicted"/>
<gene>
    <name evidence="2" type="ORF">PVAND_008165</name>
</gene>
<evidence type="ECO:0000313" key="2">
    <source>
        <dbReference type="EMBL" id="KAG5678498.1"/>
    </source>
</evidence>
<dbReference type="InterPro" id="IPR022284">
    <property type="entry name" value="GPAT/DHAPAT"/>
</dbReference>
<comment type="caution">
    <text evidence="2">The sequence shown here is derived from an EMBL/GenBank/DDBJ whole genome shotgun (WGS) entry which is preliminary data.</text>
</comment>
<dbReference type="InterPro" id="IPR045520">
    <property type="entry name" value="GPAT/DHAPAT_C"/>
</dbReference>
<dbReference type="PANTHER" id="PTHR12563">
    <property type="entry name" value="GLYCEROL-3-PHOSPHATE ACYLTRANSFERASE"/>
    <property type="match status" value="1"/>
</dbReference>
<dbReference type="Proteomes" id="UP001107558">
    <property type="component" value="Chromosome 2"/>
</dbReference>
<dbReference type="GO" id="GO:0008654">
    <property type="term" value="P:phospholipid biosynthetic process"/>
    <property type="evidence" value="ECO:0007669"/>
    <property type="project" value="TreeGrafter"/>
</dbReference>
<name>A0A9J6C8X8_POLVA</name>
<accession>A0A9J6C8X8</accession>
<evidence type="ECO:0000259" key="1">
    <source>
        <dbReference type="Pfam" id="PF19277"/>
    </source>
</evidence>
<dbReference type="OrthoDB" id="5962536at2759"/>
<evidence type="ECO:0000313" key="3">
    <source>
        <dbReference type="Proteomes" id="UP001107558"/>
    </source>
</evidence>
<dbReference type="GO" id="GO:0006631">
    <property type="term" value="P:fatty acid metabolic process"/>
    <property type="evidence" value="ECO:0007669"/>
    <property type="project" value="TreeGrafter"/>
</dbReference>
<organism evidence="2 3">
    <name type="scientific">Polypedilum vanderplanki</name>
    <name type="common">Sleeping chironomid midge</name>
    <dbReference type="NCBI Taxonomy" id="319348"/>
    <lineage>
        <taxon>Eukaryota</taxon>
        <taxon>Metazoa</taxon>
        <taxon>Ecdysozoa</taxon>
        <taxon>Arthropoda</taxon>
        <taxon>Hexapoda</taxon>
        <taxon>Insecta</taxon>
        <taxon>Pterygota</taxon>
        <taxon>Neoptera</taxon>
        <taxon>Endopterygota</taxon>
        <taxon>Diptera</taxon>
        <taxon>Nematocera</taxon>
        <taxon>Chironomoidea</taxon>
        <taxon>Chironomidae</taxon>
        <taxon>Chironominae</taxon>
        <taxon>Polypedilum</taxon>
        <taxon>Polypedilum</taxon>
    </lineage>
</organism>